<proteinExistence type="predicted"/>
<gene>
    <name evidence="1" type="ORF">CDL15_Pgr011797</name>
</gene>
<name>A0A218XD32_PUNGR</name>
<protein>
    <submittedName>
        <fullName evidence="1">Uncharacterized protein</fullName>
    </submittedName>
</protein>
<comment type="caution">
    <text evidence="1">The sequence shown here is derived from an EMBL/GenBank/DDBJ whole genome shotgun (WGS) entry which is preliminary data.</text>
</comment>
<evidence type="ECO:0000313" key="2">
    <source>
        <dbReference type="Proteomes" id="UP000197138"/>
    </source>
</evidence>
<dbReference type="EMBL" id="MTKT01001935">
    <property type="protein sequence ID" value="OWM83115.1"/>
    <property type="molecule type" value="Genomic_DNA"/>
</dbReference>
<dbReference type="AlphaFoldDB" id="A0A218XD32"/>
<reference evidence="2" key="1">
    <citation type="journal article" date="2017" name="Plant J.">
        <title>The pomegranate (Punica granatum L.) genome and the genomics of punicalagin biosynthesis.</title>
        <authorList>
            <person name="Qin G."/>
            <person name="Xu C."/>
            <person name="Ming R."/>
            <person name="Tang H."/>
            <person name="Guyot R."/>
            <person name="Kramer E.M."/>
            <person name="Hu Y."/>
            <person name="Yi X."/>
            <person name="Qi Y."/>
            <person name="Xu X."/>
            <person name="Gao Z."/>
            <person name="Pan H."/>
            <person name="Jian J."/>
            <person name="Tian Y."/>
            <person name="Yue Z."/>
            <person name="Xu Y."/>
        </authorList>
    </citation>
    <scope>NUCLEOTIDE SEQUENCE [LARGE SCALE GENOMIC DNA]</scope>
    <source>
        <strain evidence="2">cv. Dabenzi</strain>
    </source>
</reference>
<organism evidence="1 2">
    <name type="scientific">Punica granatum</name>
    <name type="common">Pomegranate</name>
    <dbReference type="NCBI Taxonomy" id="22663"/>
    <lineage>
        <taxon>Eukaryota</taxon>
        <taxon>Viridiplantae</taxon>
        <taxon>Streptophyta</taxon>
        <taxon>Embryophyta</taxon>
        <taxon>Tracheophyta</taxon>
        <taxon>Spermatophyta</taxon>
        <taxon>Magnoliopsida</taxon>
        <taxon>eudicotyledons</taxon>
        <taxon>Gunneridae</taxon>
        <taxon>Pentapetalae</taxon>
        <taxon>rosids</taxon>
        <taxon>malvids</taxon>
        <taxon>Myrtales</taxon>
        <taxon>Lythraceae</taxon>
        <taxon>Punica</taxon>
    </lineage>
</organism>
<sequence>MRVKREINKTVTLGSRTLRGLGIPKENGQIIYSNMILDQPSNTAQPSSVDSFSSAVGKPSMLSKQFDTAYTTKEHRKNGTSRYRRELVYPFSLGQRVPPSFLFSVCLCKTPEWVTDTLQQATTKPKSQTFLSEV</sequence>
<dbReference type="Proteomes" id="UP000197138">
    <property type="component" value="Unassembled WGS sequence"/>
</dbReference>
<evidence type="ECO:0000313" key="1">
    <source>
        <dbReference type="EMBL" id="OWM83115.1"/>
    </source>
</evidence>
<accession>A0A218XD32</accession>